<dbReference type="GO" id="GO:0005886">
    <property type="term" value="C:plasma membrane"/>
    <property type="evidence" value="ECO:0007669"/>
    <property type="project" value="UniProtKB-SubCell"/>
</dbReference>
<dbReference type="PANTHER" id="PTHR33451:SF5">
    <property type="entry name" value="NA+_H+ ANTIPORTER"/>
    <property type="match status" value="1"/>
</dbReference>
<reference evidence="11 12" key="1">
    <citation type="journal article" date="2017" name="Antonie Van Leeuwenhoek">
        <title>Rhizobium rhizosphaerae sp. nov., a novel species isolated from rice rhizosphere.</title>
        <authorList>
            <person name="Zhao J.J."/>
            <person name="Zhang J."/>
            <person name="Zhang R.J."/>
            <person name="Zhang C.W."/>
            <person name="Yin H.Q."/>
            <person name="Zhang X.X."/>
        </authorList>
    </citation>
    <scope>NUCLEOTIDE SEQUENCE [LARGE SCALE GENOMIC DNA]</scope>
    <source>
        <strain evidence="11 12">BSs20135</strain>
    </source>
</reference>
<evidence type="ECO:0000256" key="5">
    <source>
        <dbReference type="ARBA" id="ARBA00022692"/>
    </source>
</evidence>
<feature type="transmembrane region" description="Helical" evidence="9">
    <location>
        <begin position="236"/>
        <end position="269"/>
    </location>
</feature>
<gene>
    <name evidence="11" type="ORF">GARC_2435</name>
</gene>
<dbReference type="EMBL" id="BAEO01000030">
    <property type="protein sequence ID" value="GAC19401.1"/>
    <property type="molecule type" value="Genomic_DNA"/>
</dbReference>
<keyword evidence="6 9" id="KW-1133">Transmembrane helix</keyword>
<dbReference type="eggNOG" id="COG1757">
    <property type="taxonomic scope" value="Bacteria"/>
</dbReference>
<dbReference type="GO" id="GO:0015297">
    <property type="term" value="F:antiporter activity"/>
    <property type="evidence" value="ECO:0007669"/>
    <property type="project" value="UniProtKB-KW"/>
</dbReference>
<evidence type="ECO:0000256" key="4">
    <source>
        <dbReference type="ARBA" id="ARBA00022475"/>
    </source>
</evidence>
<dbReference type="RefSeq" id="WP_007620178.1">
    <property type="nucleotide sequence ID" value="NZ_BAEO01000030.1"/>
</dbReference>
<keyword evidence="5 9" id="KW-0812">Transmembrane</keyword>
<name>K6Y632_9ALTE</name>
<evidence type="ECO:0000256" key="8">
    <source>
        <dbReference type="ARBA" id="ARBA00038435"/>
    </source>
</evidence>
<feature type="transmembrane region" description="Helical" evidence="9">
    <location>
        <begin position="375"/>
        <end position="397"/>
    </location>
</feature>
<feature type="transmembrane region" description="Helical" evidence="9">
    <location>
        <begin position="34"/>
        <end position="51"/>
    </location>
</feature>
<dbReference type="STRING" id="493475.GARC_2435"/>
<keyword evidence="12" id="KW-1185">Reference proteome</keyword>
<dbReference type="OrthoDB" id="9790605at2"/>
<evidence type="ECO:0000256" key="1">
    <source>
        <dbReference type="ARBA" id="ARBA00004651"/>
    </source>
</evidence>
<keyword evidence="7 9" id="KW-0472">Membrane</keyword>
<evidence type="ECO:0000259" key="10">
    <source>
        <dbReference type="Pfam" id="PF03553"/>
    </source>
</evidence>
<feature type="transmembrane region" description="Helical" evidence="9">
    <location>
        <begin position="289"/>
        <end position="314"/>
    </location>
</feature>
<proteinExistence type="inferred from homology"/>
<keyword evidence="2" id="KW-0813">Transport</keyword>
<dbReference type="InterPro" id="IPR018461">
    <property type="entry name" value="Na/H_Antiport_NhaC-like_C"/>
</dbReference>
<dbReference type="PANTHER" id="PTHR33451">
    <property type="entry name" value="MALATE-2H(+)/NA(+)-LACTATE ANTIPORTER"/>
    <property type="match status" value="1"/>
</dbReference>
<keyword evidence="3" id="KW-0050">Antiport</keyword>
<dbReference type="Pfam" id="PF03553">
    <property type="entry name" value="Na_H_antiporter"/>
    <property type="match status" value="2"/>
</dbReference>
<feature type="transmembrane region" description="Helical" evidence="9">
    <location>
        <begin position="196"/>
        <end position="215"/>
    </location>
</feature>
<comment type="caution">
    <text evidence="11">The sequence shown here is derived from an EMBL/GenBank/DDBJ whole genome shotgun (WGS) entry which is preliminary data.</text>
</comment>
<evidence type="ECO:0000256" key="3">
    <source>
        <dbReference type="ARBA" id="ARBA00022449"/>
    </source>
</evidence>
<feature type="transmembrane region" description="Helical" evidence="9">
    <location>
        <begin position="76"/>
        <end position="94"/>
    </location>
</feature>
<feature type="domain" description="Na+/H+ antiporter NhaC-like C-terminal" evidence="10">
    <location>
        <begin position="239"/>
        <end position="424"/>
    </location>
</feature>
<feature type="transmembrane region" description="Helical" evidence="9">
    <location>
        <begin position="114"/>
        <end position="131"/>
    </location>
</feature>
<feature type="domain" description="Na+/H+ antiporter NhaC-like C-terminal" evidence="10">
    <location>
        <begin position="18"/>
        <end position="215"/>
    </location>
</feature>
<protein>
    <submittedName>
        <fullName evidence="11">Na+/H+ antiporter NHAC</fullName>
    </submittedName>
</protein>
<evidence type="ECO:0000256" key="2">
    <source>
        <dbReference type="ARBA" id="ARBA00022448"/>
    </source>
</evidence>
<accession>K6Y632</accession>
<evidence type="ECO:0000313" key="11">
    <source>
        <dbReference type="EMBL" id="GAC19401.1"/>
    </source>
</evidence>
<feature type="transmembrane region" description="Helical" evidence="9">
    <location>
        <begin position="9"/>
        <end position="28"/>
    </location>
</feature>
<dbReference type="AlphaFoldDB" id="K6Y632"/>
<organism evidence="11 12">
    <name type="scientific">Paraglaciecola arctica BSs20135</name>
    <dbReference type="NCBI Taxonomy" id="493475"/>
    <lineage>
        <taxon>Bacteria</taxon>
        <taxon>Pseudomonadati</taxon>
        <taxon>Pseudomonadota</taxon>
        <taxon>Gammaproteobacteria</taxon>
        <taxon>Alteromonadales</taxon>
        <taxon>Alteromonadaceae</taxon>
        <taxon>Paraglaciecola</taxon>
    </lineage>
</organism>
<comment type="similarity">
    <text evidence="8">Belongs to the NhaC Na(+)/H(+) (TC 2.A.35) antiporter family.</text>
</comment>
<evidence type="ECO:0000256" key="9">
    <source>
        <dbReference type="SAM" id="Phobius"/>
    </source>
</evidence>
<sequence length="438" mass="46317">MCNSPENNALGLSPIILFVLLVVGSGIITQDFNTMPILVAFTLSTAYALMLNRKDKTLSFTDKVELFCKGGGDKTIILLAMIFLLAGAFYAVTIDIGARDATVNWALQYVPTDWLLPGLFIITSFIAFAMGTSMGTISAITPIGIGLANSLGVPVPLAVGIVVGGAMFGDNLSFVSDTTIAATQTQGVKLRDKFKANLLIVLPAALVTVVILMFVEINGAGIVTPEDYDFWLITPYLIIIVCALLGLNVITVLGVGISAACVVGISKGIFTFPTMLHSIQKGMGWMQDMVAIALMIGGIVALMQAYGGLQWLVAVIKRHVKSRKGAEAGSAALVSFLDVATANNTIAIVTSGPIAKDFSHQYDVDPRRTASILDIFSCGFQGLVPYGGQLLAAASLAGVSPFSLTPYCWYPMLILIFGMLAIATGLPKFKTDTSHIKS</sequence>
<evidence type="ECO:0000256" key="7">
    <source>
        <dbReference type="ARBA" id="ARBA00023136"/>
    </source>
</evidence>
<feature type="transmembrane region" description="Helical" evidence="9">
    <location>
        <begin position="409"/>
        <end position="429"/>
    </location>
</feature>
<evidence type="ECO:0000256" key="6">
    <source>
        <dbReference type="ARBA" id="ARBA00022989"/>
    </source>
</evidence>
<dbReference type="Proteomes" id="UP000006327">
    <property type="component" value="Unassembled WGS sequence"/>
</dbReference>
<dbReference type="InterPro" id="IPR052180">
    <property type="entry name" value="NhaC_Na-H+_Antiporter"/>
</dbReference>
<comment type="subcellular location">
    <subcellularLocation>
        <location evidence="1">Cell membrane</location>
        <topology evidence="1">Multi-pass membrane protein</topology>
    </subcellularLocation>
</comment>
<keyword evidence="4" id="KW-1003">Cell membrane</keyword>
<evidence type="ECO:0000313" key="12">
    <source>
        <dbReference type="Proteomes" id="UP000006327"/>
    </source>
</evidence>